<dbReference type="PROSITE" id="PS50878">
    <property type="entry name" value="RT_POL"/>
    <property type="match status" value="1"/>
</dbReference>
<dbReference type="CDD" id="cd09274">
    <property type="entry name" value="RNase_HI_RT_Ty3"/>
    <property type="match status" value="1"/>
</dbReference>
<dbReference type="InterPro" id="IPR050951">
    <property type="entry name" value="Retrovirus_Pol_polyprotein"/>
</dbReference>
<dbReference type="Gene3D" id="2.40.70.10">
    <property type="entry name" value="Acid Proteases"/>
    <property type="match status" value="1"/>
</dbReference>
<evidence type="ECO:0000256" key="4">
    <source>
        <dbReference type="ARBA" id="ARBA00022722"/>
    </source>
</evidence>
<feature type="non-terminal residue" evidence="10">
    <location>
        <position position="1368"/>
    </location>
</feature>
<feature type="region of interest" description="Disordered" evidence="8">
    <location>
        <begin position="1115"/>
        <end position="1144"/>
    </location>
</feature>
<evidence type="ECO:0000256" key="5">
    <source>
        <dbReference type="ARBA" id="ARBA00022759"/>
    </source>
</evidence>
<evidence type="ECO:0000259" key="9">
    <source>
        <dbReference type="PROSITE" id="PS50878"/>
    </source>
</evidence>
<comment type="caution">
    <text evidence="10">The sequence shown here is derived from an EMBL/GenBank/DDBJ whole genome shotgun (WGS) entry which is preliminary data.</text>
</comment>
<organism evidence="10 11">
    <name type="scientific">Ranitomeya imitator</name>
    <name type="common">mimic poison frog</name>
    <dbReference type="NCBI Taxonomy" id="111125"/>
    <lineage>
        <taxon>Eukaryota</taxon>
        <taxon>Metazoa</taxon>
        <taxon>Chordata</taxon>
        <taxon>Craniata</taxon>
        <taxon>Vertebrata</taxon>
        <taxon>Euteleostomi</taxon>
        <taxon>Amphibia</taxon>
        <taxon>Batrachia</taxon>
        <taxon>Anura</taxon>
        <taxon>Neobatrachia</taxon>
        <taxon>Hyloidea</taxon>
        <taxon>Dendrobatidae</taxon>
        <taxon>Dendrobatinae</taxon>
        <taxon>Ranitomeya</taxon>
    </lineage>
</organism>
<evidence type="ECO:0000256" key="7">
    <source>
        <dbReference type="ARBA" id="ARBA00022918"/>
    </source>
</evidence>
<evidence type="ECO:0000256" key="1">
    <source>
        <dbReference type="ARBA" id="ARBA00010879"/>
    </source>
</evidence>
<evidence type="ECO:0000313" key="11">
    <source>
        <dbReference type="Proteomes" id="UP001176940"/>
    </source>
</evidence>
<comment type="similarity">
    <text evidence="1">Belongs to the beta type-B retroviral polymerase family. HERV class-II K(HML-2) pol subfamily.</text>
</comment>
<dbReference type="PANTHER" id="PTHR37984:SF5">
    <property type="entry name" value="PROTEIN NYNRIN-LIKE"/>
    <property type="match status" value="1"/>
</dbReference>
<evidence type="ECO:0000256" key="2">
    <source>
        <dbReference type="ARBA" id="ARBA00022679"/>
    </source>
</evidence>
<accession>A0ABN9LRL5</accession>
<keyword evidence="11" id="KW-1185">Reference proteome</keyword>
<keyword evidence="4" id="KW-0540">Nuclease</keyword>
<evidence type="ECO:0000256" key="6">
    <source>
        <dbReference type="ARBA" id="ARBA00022801"/>
    </source>
</evidence>
<keyword evidence="6" id="KW-0378">Hydrolase</keyword>
<dbReference type="SUPFAM" id="SSF50630">
    <property type="entry name" value="Acid proteases"/>
    <property type="match status" value="1"/>
</dbReference>
<feature type="domain" description="Reverse transcriptase" evidence="9">
    <location>
        <begin position="578"/>
        <end position="757"/>
    </location>
</feature>
<dbReference type="Proteomes" id="UP001176940">
    <property type="component" value="Unassembled WGS sequence"/>
</dbReference>
<dbReference type="InterPro" id="IPR021109">
    <property type="entry name" value="Peptidase_aspartic_dom_sf"/>
</dbReference>
<evidence type="ECO:0000256" key="8">
    <source>
        <dbReference type="SAM" id="MobiDB-lite"/>
    </source>
</evidence>
<dbReference type="InterPro" id="IPR043128">
    <property type="entry name" value="Rev_trsase/Diguanyl_cyclase"/>
</dbReference>
<reference evidence="10" key="1">
    <citation type="submission" date="2023-07" db="EMBL/GenBank/DDBJ databases">
        <authorList>
            <person name="Stuckert A."/>
        </authorList>
    </citation>
    <scope>NUCLEOTIDE SEQUENCE</scope>
</reference>
<dbReference type="PANTHER" id="PTHR37984">
    <property type="entry name" value="PROTEIN CBG26694"/>
    <property type="match status" value="1"/>
</dbReference>
<gene>
    <name evidence="10" type="ORF">RIMI_LOCUS11443617</name>
</gene>
<name>A0ABN9LRL5_9NEOB</name>
<keyword evidence="7" id="KW-0695">RNA-directed DNA polymerase</keyword>
<keyword evidence="3" id="KW-0548">Nucleotidyltransferase</keyword>
<dbReference type="InterPro" id="IPR041373">
    <property type="entry name" value="RT_RNaseH"/>
</dbReference>
<dbReference type="Gene3D" id="3.30.420.10">
    <property type="entry name" value="Ribonuclease H-like superfamily/Ribonuclease H"/>
    <property type="match status" value="1"/>
</dbReference>
<dbReference type="Pfam" id="PF00078">
    <property type="entry name" value="RVT_1"/>
    <property type="match status" value="1"/>
</dbReference>
<dbReference type="CDD" id="cd00303">
    <property type="entry name" value="retropepsin_like"/>
    <property type="match status" value="1"/>
</dbReference>
<keyword evidence="2" id="KW-0808">Transferase</keyword>
<dbReference type="SUPFAM" id="SSF56672">
    <property type="entry name" value="DNA/RNA polymerases"/>
    <property type="match status" value="1"/>
</dbReference>
<dbReference type="Pfam" id="PF17917">
    <property type="entry name" value="RT_RNaseH"/>
    <property type="match status" value="1"/>
</dbReference>
<dbReference type="InterPro" id="IPR000477">
    <property type="entry name" value="RT_dom"/>
</dbReference>
<evidence type="ECO:0000313" key="10">
    <source>
        <dbReference type="EMBL" id="CAJ0946797.1"/>
    </source>
</evidence>
<dbReference type="InterPro" id="IPR012337">
    <property type="entry name" value="RNaseH-like_sf"/>
</dbReference>
<dbReference type="Gene3D" id="3.30.70.270">
    <property type="match status" value="2"/>
</dbReference>
<dbReference type="SUPFAM" id="SSF53098">
    <property type="entry name" value="Ribonuclease H-like"/>
    <property type="match status" value="1"/>
</dbReference>
<dbReference type="Gene3D" id="3.10.10.10">
    <property type="entry name" value="HIV Type 1 Reverse Transcriptase, subunit A, domain 1"/>
    <property type="match status" value="1"/>
</dbReference>
<keyword evidence="5" id="KW-0255">Endonuclease</keyword>
<dbReference type="EMBL" id="CAUEEQ010025897">
    <property type="protein sequence ID" value="CAJ0946797.1"/>
    <property type="molecule type" value="Genomic_DNA"/>
</dbReference>
<protein>
    <recommendedName>
        <fullName evidence="9">Reverse transcriptase domain-containing protein</fullName>
    </recommendedName>
</protein>
<dbReference type="CDD" id="cd01647">
    <property type="entry name" value="RT_LTR"/>
    <property type="match status" value="1"/>
</dbReference>
<feature type="region of interest" description="Disordered" evidence="8">
    <location>
        <begin position="1224"/>
        <end position="1282"/>
    </location>
</feature>
<proteinExistence type="inferred from homology"/>
<dbReference type="InterPro" id="IPR036397">
    <property type="entry name" value="RNaseH_sf"/>
</dbReference>
<dbReference type="InterPro" id="IPR043502">
    <property type="entry name" value="DNA/RNA_pol_sf"/>
</dbReference>
<evidence type="ECO:0000256" key="3">
    <source>
        <dbReference type="ARBA" id="ARBA00022695"/>
    </source>
</evidence>
<sequence>MSVLIRGTLVQCPGQWYRPGRRTVRDSRTSHLDVNTLVQCPGQCYHRGCRKVRDSRTSHLDAETPVQCPGQWYHWGRRKVRESRTSHLDAKTLVQCPGQWYHRGRRKVRDSRTSRLDAKTPVQCPGQWYHRGHRKVRDSWTSRLDAETPVQCPGQWYHRGHRKVRDSRTSRLDAKTPVQCPGQWYHLGRRKVRDSRTSSLDAKIPVLCPGQWYHRGHRKLIYLFAGSSGTQRVYLRAVSSGQDEIELYCQKFRKWSVLTQWNESALAAMFRKGLSEALKDVMVGFPMPAGLNESMSLAIQIGRRLRERKSVHHLAVLPELKPEPMQCDRTLTRVERQEHRRLNGLCFYCGDSTHAISDCSKRTKRFARSATIGTVQSKFLLSVTLICSLSSYSVMAFVDSGAALNLMDLEYAKHCGFFLEPLQCPIPLRGIDATPLAKNKPQHWTQLTMCMAPAHQEVIRFLVLHNLHDVVVLGLPWLQVHNPVLNWKSMSVSSWGCQGVHGDVPFLSISSSTPSEVPEFFSDYRDVFDEPKSDALPPHRDCDCAINLIPGSKFPKGRLFNLSVPEHAAMRSYVKESLEKGHIRPSSSPLGAGFFFVAKKDGLLRPCIDYRLLNKITVKFQYPLPLLSDLFARIKGASWFTKIDLRGAYNLVRIKQGDEWKTAFNTPEGHFEYLVMPFGLANAPSVFQSFMHDIFREYQDKFLIVYLHDILIFSDDWESHVKQVRTVFQVLRANSLFVKGSKCLFGVQKVSFLGFIFSPSTIEMDPVKVQAIHDWTQPTSLKSLQKFLGFANFYRRFICNFSSIAKPLTDLTKKGADVVNWSSAAVEAFQELKRRFSSAPVLCQPDVSLPFQVEVDASEIGAGAVLSQRSSDCSVMKPCAFFSRKFSPAERNYDVGNRELLAMKWAFEEWRHWLEGAKHRMVVLTDHKNLTYLESAKRLNPRQARWSLFFARFDFVISYLPGSKNVKADALSRSFVPDSPGVSEPAGILKEGTNGQTERTNQTLETYLRCFVSADQDDWVSFLPLAEFALNNRASSATLVSPFFCNSGFHPRFSSGQVESSDCPGVDTVVDRLQQIWTQLIYLFAGSSGTQRVYLRAVSSEKEVDQISCHVQGKMRAQRRSPHQSSIPHTLPHEAPSPHITTRGSVPAHYLTRLRPRTLPHEAPSPHITTRGSVPTHYYTRLRPPTLPHKAPSPHITTRGSVHTHYHTRLCSVPTHYHTRLRPRTLPHEAPSPHITTRGSDPPTLPHEALSSHITTRGSVPTHYHTRLRPHTLPHEAPSPHITTRGSVLTHMISLLNPREQAPTTDLRADDLANYFKEKIDHIRQEIISQSLHTMHCPPSPTASSSLSDFEPVTEEEVLSIINFCEAL</sequence>